<proteinExistence type="predicted"/>
<name>D2RMR1_ACIFV</name>
<dbReference type="PANTHER" id="PTHR13794:SF58">
    <property type="entry name" value="MITOCHONDRIAL ENOLASE SUPERFAMILY MEMBER 1"/>
    <property type="match status" value="1"/>
</dbReference>
<dbReference type="EMBL" id="CP001859">
    <property type="protein sequence ID" value="ADB48363.1"/>
    <property type="molecule type" value="Genomic_DNA"/>
</dbReference>
<dbReference type="CDD" id="cd03316">
    <property type="entry name" value="MR_like"/>
    <property type="match status" value="1"/>
</dbReference>
<dbReference type="InterPro" id="IPR036849">
    <property type="entry name" value="Enolase-like_C_sf"/>
</dbReference>
<dbReference type="Proteomes" id="UP000001902">
    <property type="component" value="Chromosome"/>
</dbReference>
<feature type="domain" description="Mandelate racemase/muconate lactonizing enzyme C-terminal" evidence="4">
    <location>
        <begin position="146"/>
        <end position="256"/>
    </location>
</feature>
<comment type="cofactor">
    <cofactor evidence="1">
        <name>Mg(2+)</name>
        <dbReference type="ChEBI" id="CHEBI:18420"/>
    </cofactor>
</comment>
<dbReference type="SUPFAM" id="SSF54826">
    <property type="entry name" value="Enolase N-terminal domain-like"/>
    <property type="match status" value="1"/>
</dbReference>
<dbReference type="HOGENOM" id="CLU_030273_3_0_9"/>
<dbReference type="SMART" id="SM00922">
    <property type="entry name" value="MR_MLE"/>
    <property type="match status" value="1"/>
</dbReference>
<evidence type="ECO:0000256" key="2">
    <source>
        <dbReference type="ARBA" id="ARBA00022723"/>
    </source>
</evidence>
<evidence type="ECO:0000313" key="5">
    <source>
        <dbReference type="EMBL" id="ADB48363.1"/>
    </source>
</evidence>
<reference evidence="5 6" key="1">
    <citation type="journal article" date="2010" name="Stand. Genomic Sci.">
        <title>Complete genome sequence of Acidaminococcus fermentans type strain (VR4).</title>
        <authorList>
            <person name="Chang Y.J."/>
            <person name="Pukall R."/>
            <person name="Saunders E."/>
            <person name="Lapidus A."/>
            <person name="Copeland A."/>
            <person name="Nolan M."/>
            <person name="Glavina Del Rio T."/>
            <person name="Lucas S."/>
            <person name="Chen F."/>
            <person name="Tice H."/>
            <person name="Cheng J.F."/>
            <person name="Han C."/>
            <person name="Detter J.C."/>
            <person name="Bruce D."/>
            <person name="Goodwin L."/>
            <person name="Pitluck S."/>
            <person name="Mikhailova N."/>
            <person name="Liolios K."/>
            <person name="Pati A."/>
            <person name="Ivanova N."/>
            <person name="Mavromatis K."/>
            <person name="Chen A."/>
            <person name="Palaniappan K."/>
            <person name="Land M."/>
            <person name="Hauser L."/>
            <person name="Jeffries C.D."/>
            <person name="Brettin T."/>
            <person name="Rohde M."/>
            <person name="Goker M."/>
            <person name="Bristow J."/>
            <person name="Eisen J.A."/>
            <person name="Markowitz V."/>
            <person name="Hugenholtz P."/>
            <person name="Kyrpides N.C."/>
            <person name="Klenk H.P."/>
        </authorList>
    </citation>
    <scope>NUCLEOTIDE SEQUENCE [LARGE SCALE GENOMIC DNA]</scope>
    <source>
        <strain evidence="6">ATCC 25085 / DSM 20731 / CCUG 9996 / CIP 106432 / VR4</strain>
    </source>
</reference>
<accession>D2RMR1</accession>
<dbReference type="Gene3D" id="3.30.390.10">
    <property type="entry name" value="Enolase-like, N-terminal domain"/>
    <property type="match status" value="1"/>
</dbReference>
<keyword evidence="6" id="KW-1185">Reference proteome</keyword>
<dbReference type="Gene3D" id="3.20.20.120">
    <property type="entry name" value="Enolase-like C-terminal domain"/>
    <property type="match status" value="1"/>
</dbReference>
<dbReference type="SFLD" id="SFLDG00179">
    <property type="entry name" value="mandelate_racemase"/>
    <property type="match status" value="1"/>
</dbReference>
<dbReference type="InterPro" id="IPR029017">
    <property type="entry name" value="Enolase-like_N"/>
</dbReference>
<dbReference type="STRING" id="591001.Acfer_2016"/>
<keyword evidence="2" id="KW-0479">Metal-binding</keyword>
<dbReference type="SUPFAM" id="SSF51604">
    <property type="entry name" value="Enolase C-terminal domain-like"/>
    <property type="match status" value="1"/>
</dbReference>
<gene>
    <name evidence="5" type="ordered locus">Acfer_2016</name>
</gene>
<dbReference type="KEGG" id="afn:Acfer_2016"/>
<dbReference type="eggNOG" id="COG4948">
    <property type="taxonomic scope" value="Bacteria"/>
</dbReference>
<dbReference type="Pfam" id="PF13378">
    <property type="entry name" value="MR_MLE_C"/>
    <property type="match status" value="1"/>
</dbReference>
<dbReference type="AlphaFoldDB" id="D2RMR1"/>
<dbReference type="GO" id="GO:0016836">
    <property type="term" value="F:hydro-lyase activity"/>
    <property type="evidence" value="ECO:0007669"/>
    <property type="project" value="TreeGrafter"/>
</dbReference>
<dbReference type="InterPro" id="IPR013341">
    <property type="entry name" value="Mandelate_racemase_N_dom"/>
</dbReference>
<evidence type="ECO:0000313" key="6">
    <source>
        <dbReference type="Proteomes" id="UP000001902"/>
    </source>
</evidence>
<keyword evidence="3" id="KW-0460">Magnesium</keyword>
<sequence length="387" mass="42751">MKITSVKGIQLRCPCEEIHDALSTSIARQAFLIRIETDKGIWGIGEAFSFGAPLNALQTLLDQQIAPIILEKEAENIEELWQTMYWRTLANGRRSLTMAIISGVDTALWDILGKAAHMSVSHLLGLAFQKIPTYASGGFYAPGKGLDGLRKELSSYRKKGYKDAKIKIGRTSSNPFLDYMDNKNDKVSEEEDWQRIQAAHEIMEDGMLMVDTNATWTADQVIQNAPKLQAYGVKIIEEPLPFEDVDGYRKIADAVPSLVIAGCETQQGLKNFQNLLKENQIDILQPDVGWAGGISEVKKIGAAALAANKKISLHCFGSAVLFAASLQTAAAMSNTIAMESEENPNPLKTDILKTPFQTDPEMNFFVPDGPGLGIEVDWERIEKYIVK</sequence>
<dbReference type="PANTHER" id="PTHR13794">
    <property type="entry name" value="ENOLASE SUPERFAMILY, MANDELATE RACEMASE"/>
    <property type="match status" value="1"/>
</dbReference>
<organism evidence="5 6">
    <name type="scientific">Acidaminococcus fermentans (strain ATCC 25085 / DSM 20731 / CCUG 9996 / CIP 106432 / VR4)</name>
    <dbReference type="NCBI Taxonomy" id="591001"/>
    <lineage>
        <taxon>Bacteria</taxon>
        <taxon>Bacillati</taxon>
        <taxon>Bacillota</taxon>
        <taxon>Negativicutes</taxon>
        <taxon>Acidaminococcales</taxon>
        <taxon>Acidaminococcaceae</taxon>
        <taxon>Acidaminococcus</taxon>
    </lineage>
</organism>
<dbReference type="GeneID" id="78335709"/>
<dbReference type="OrthoDB" id="9775391at2"/>
<dbReference type="InterPro" id="IPR013342">
    <property type="entry name" value="Mandelate_racemase_C"/>
</dbReference>
<evidence type="ECO:0000256" key="1">
    <source>
        <dbReference type="ARBA" id="ARBA00001946"/>
    </source>
</evidence>
<evidence type="ECO:0000256" key="3">
    <source>
        <dbReference type="ARBA" id="ARBA00022842"/>
    </source>
</evidence>
<dbReference type="InterPro" id="IPR046945">
    <property type="entry name" value="RHMD-like"/>
</dbReference>
<dbReference type="SFLD" id="SFLDS00001">
    <property type="entry name" value="Enolase"/>
    <property type="match status" value="1"/>
</dbReference>
<dbReference type="GO" id="GO:0016052">
    <property type="term" value="P:carbohydrate catabolic process"/>
    <property type="evidence" value="ECO:0007669"/>
    <property type="project" value="TreeGrafter"/>
</dbReference>
<protein>
    <submittedName>
        <fullName evidence="5">Mandelate racemase/muconate lactonizing protein</fullName>
    </submittedName>
</protein>
<dbReference type="Pfam" id="PF02746">
    <property type="entry name" value="MR_MLE_N"/>
    <property type="match status" value="1"/>
</dbReference>
<dbReference type="GO" id="GO:0000287">
    <property type="term" value="F:magnesium ion binding"/>
    <property type="evidence" value="ECO:0007669"/>
    <property type="project" value="TreeGrafter"/>
</dbReference>
<dbReference type="RefSeq" id="WP_012939343.1">
    <property type="nucleotide sequence ID" value="NC_013740.1"/>
</dbReference>
<dbReference type="InterPro" id="IPR029065">
    <property type="entry name" value="Enolase_C-like"/>
</dbReference>
<evidence type="ECO:0000259" key="4">
    <source>
        <dbReference type="SMART" id="SM00922"/>
    </source>
</evidence>